<dbReference type="Pfam" id="PF10193">
    <property type="entry name" value="Telomere_reg-2"/>
    <property type="match status" value="1"/>
</dbReference>
<feature type="compositionally biased region" description="Low complexity" evidence="2">
    <location>
        <begin position="534"/>
        <end position="546"/>
    </location>
</feature>
<dbReference type="InterPro" id="IPR038528">
    <property type="entry name" value="TEL2_C_sf"/>
</dbReference>
<dbReference type="GO" id="GO:0005829">
    <property type="term" value="C:cytosol"/>
    <property type="evidence" value="ECO:0007669"/>
    <property type="project" value="TreeGrafter"/>
</dbReference>
<feature type="region of interest" description="Disordered" evidence="2">
    <location>
        <begin position="874"/>
        <end position="895"/>
    </location>
</feature>
<feature type="region of interest" description="Disordered" evidence="2">
    <location>
        <begin position="497"/>
        <end position="557"/>
    </location>
</feature>
<evidence type="ECO:0000259" key="3">
    <source>
        <dbReference type="Pfam" id="PF10193"/>
    </source>
</evidence>
<comment type="similarity">
    <text evidence="1">Belongs to the TEL2 family.</text>
</comment>
<gene>
    <name evidence="4" type="ORF">E1B28_008663</name>
</gene>
<evidence type="ECO:0000313" key="4">
    <source>
        <dbReference type="EMBL" id="KAG7092301.1"/>
    </source>
</evidence>
<dbReference type="OrthoDB" id="10254187at2759"/>
<protein>
    <recommendedName>
        <fullName evidence="3">Telomere length regulation protein conserved domain-containing protein</fullName>
    </recommendedName>
</protein>
<dbReference type="RefSeq" id="XP_043008771.1">
    <property type="nucleotide sequence ID" value="XM_043153487.1"/>
</dbReference>
<dbReference type="KEGG" id="more:E1B28_008663"/>
<comment type="caution">
    <text evidence="4">The sequence shown here is derived from an EMBL/GenBank/DDBJ whole genome shotgun (WGS) entry which is preliminary data.</text>
</comment>
<name>A0A9P7S026_9AGAR</name>
<organism evidence="4 5">
    <name type="scientific">Marasmius oreades</name>
    <name type="common">fairy-ring Marasmius</name>
    <dbReference type="NCBI Taxonomy" id="181124"/>
    <lineage>
        <taxon>Eukaryota</taxon>
        <taxon>Fungi</taxon>
        <taxon>Dikarya</taxon>
        <taxon>Basidiomycota</taxon>
        <taxon>Agaricomycotina</taxon>
        <taxon>Agaricomycetes</taxon>
        <taxon>Agaricomycetidae</taxon>
        <taxon>Agaricales</taxon>
        <taxon>Marasmiineae</taxon>
        <taxon>Marasmiaceae</taxon>
        <taxon>Marasmius</taxon>
    </lineage>
</organism>
<evidence type="ECO:0000313" key="5">
    <source>
        <dbReference type="Proteomes" id="UP001049176"/>
    </source>
</evidence>
<dbReference type="EMBL" id="CM032185">
    <property type="protein sequence ID" value="KAG7092301.1"/>
    <property type="molecule type" value="Genomic_DNA"/>
</dbReference>
<reference evidence="4" key="1">
    <citation type="journal article" date="2021" name="Genome Biol. Evol.">
        <title>The assembled and annotated genome of the fairy-ring fungus Marasmius oreades.</title>
        <authorList>
            <person name="Hiltunen M."/>
            <person name="Ament-Velasquez S.L."/>
            <person name="Johannesson H."/>
        </authorList>
    </citation>
    <scope>NUCLEOTIDE SEQUENCE</scope>
    <source>
        <strain evidence="4">03SP1</strain>
    </source>
</reference>
<feature type="domain" description="Telomere length regulation protein conserved" evidence="3">
    <location>
        <begin position="567"/>
        <end position="687"/>
    </location>
</feature>
<evidence type="ECO:0000256" key="2">
    <source>
        <dbReference type="SAM" id="MobiDB-lite"/>
    </source>
</evidence>
<accession>A0A9P7S026</accession>
<dbReference type="GeneID" id="66077739"/>
<dbReference type="GO" id="GO:0051879">
    <property type="term" value="F:Hsp90 protein binding"/>
    <property type="evidence" value="ECO:0007669"/>
    <property type="project" value="TreeGrafter"/>
</dbReference>
<dbReference type="InterPro" id="IPR051970">
    <property type="entry name" value="TEL2_Regulation"/>
</dbReference>
<dbReference type="InterPro" id="IPR019337">
    <property type="entry name" value="Telomere_length_regulation_dom"/>
</dbReference>
<dbReference type="GO" id="GO:0042162">
    <property type="term" value="F:telomeric DNA binding"/>
    <property type="evidence" value="ECO:0007669"/>
    <property type="project" value="TreeGrafter"/>
</dbReference>
<proteinExistence type="inferred from homology"/>
<dbReference type="Proteomes" id="UP001049176">
    <property type="component" value="Chromosome 5"/>
</dbReference>
<dbReference type="AlphaFoldDB" id="A0A9P7S026"/>
<dbReference type="PANTHER" id="PTHR15830">
    <property type="entry name" value="TELOMERE LENGTH REGULATION PROTEIN TEL2 FAMILY MEMBER"/>
    <property type="match status" value="1"/>
</dbReference>
<sequence length="988" mass="109824">MVNYDSQVQIRDLVQQLQHPVTELKSILALLAAPLDSLRLLPPQFASCNVHPLPPDSIRVLKHLPSIQKSLLERVIPTWDSVLQHEGAFILVEQYFCPDLFSFTPPFAGEVASSAYSTLMSSPITNVSVSLLVRLVREYPIDKLYSVVFSGNGDGSKQELRWDECVQNAVSVPAKIANYFGEEGRVPDVLEHGIYFNYLCTRCEHLIALLSQASNKNYPSITFLLTRLTKIGAFPSTVPTSRSQPSFFQTVLPTIRERLTESGSTIYSQMWSHILQSFPTSLPLRTLLISLFAHLKKCDSQNADVHTRVLVKQEAQLLQDLCPLSSDNVELWECVSTIILNRNWEESYARVFAGWFSLCGTSQRNDIALQQLLDEVLAQWSSPDHIKHSLLPHHRYLTMLFLLTITYLPIPFVASITSGRFISGVGIYISQVDNSIRHYGMLVAEVVAERSGKKLDFKDWAGEDSDKLWCRKIRELIQTRDVDVEVQTLKPQEEITASLNAPPIREAPSLSQKTVVRNPEGGYDSDDSMTGYNSPPSSRSNSPTPSELEDIHNDPSLAVGTKKIQKPVYLAQLGAMIRGPSGLTNGSANEEADKIEMALNCATELIRKKKDFGTELDENAVNLAYGLIGLQDNYNLQDFERKRQDALNALVACCPRTTAPCIIEEFFKNQYSTNQRYVILNALAIGARELGSLTTSIAQDTSLFPSKRLPPALHQKYIDDPPAISSLVPHLLDDVTRNSLDRGREIASNKVPKLIRERRLRVSKPAKIMEMNAPSPVAQQTSFNEVGPGSFIGPIINRFWLFLRDEQTREERTAHLDGRSRYHGAGTGLILNPLVLAQFLRTLALMVHAARNAPEWLAVIAPDALELSATLGTRPVSHAENDDDDESPEQNRASKEASVLTAALELSLVVFDQCLELDRGRSLSLENTTLLLGVGEWAGSVLSSLESGIKVPGGGGAQEISLRRAAAGVVLKVDEITSRWRRSMIDTW</sequence>
<evidence type="ECO:0000256" key="1">
    <source>
        <dbReference type="ARBA" id="ARBA00006133"/>
    </source>
</evidence>
<keyword evidence="5" id="KW-1185">Reference proteome</keyword>
<dbReference type="Gene3D" id="1.25.40.720">
    <property type="entry name" value="Telomere length regulation protein 2, C-terminal domain"/>
    <property type="match status" value="1"/>
</dbReference>
<dbReference type="PANTHER" id="PTHR15830:SF10">
    <property type="entry name" value="TELOMERE LENGTH REGULATION PROTEIN TEL2 HOMOLOG"/>
    <property type="match status" value="1"/>
</dbReference>
<dbReference type="GO" id="GO:0051083">
    <property type="term" value="P:'de novo' cotranslational protein folding"/>
    <property type="evidence" value="ECO:0007669"/>
    <property type="project" value="TreeGrafter"/>
</dbReference>